<sequence length="404" mass="43601">MFVSRSFSLTAFAALLSLAVSDVFDPDSVCYSYGVDFVDEGSYFINSLSSDPFTSVSTFKGCNTGVADILLVDPDDTEYLCDDIPTTPADEPQLSKCPILKNQMSSGHWLLLILGNNGDYPAQPFAWQRDLYLTLGTQITSTFTPTVTLSTVTTPIATEILSTTSLLVTEVGPFETVTVPSATAKKTKTITPKPVTTTSTKTMTKTRLDATRVFSTTTKTATATCTTPGRPGKPDKPCRFTPTLLHPAALATPTSLPKYSRHVRRSDRAIDYEWARARVEAAKQKRNAKAQGLERRAPDTPTTTLTAETPIATTTTITADPITTTETVLFTQTSTSTLPPATVFSGVLTHTTTLPTRTKTRLQLGWATTTKTITWGATFTKYTTVTPTASVSACKKAGGHFGWN</sequence>
<dbReference type="AlphaFoldDB" id="A0A162VFY9"/>
<name>A0A162VFY9_DIDRA</name>
<accession>A0A162VFY9</accession>
<dbReference type="Proteomes" id="UP000076837">
    <property type="component" value="Unassembled WGS sequence"/>
</dbReference>
<dbReference type="STRING" id="5454.A0A162VFY9"/>
<protein>
    <submittedName>
        <fullName evidence="1">Uncharacterized protein</fullName>
    </submittedName>
</protein>
<comment type="caution">
    <text evidence="1">The sequence shown here is derived from an EMBL/GenBank/DDBJ whole genome shotgun (WGS) entry which is preliminary data.</text>
</comment>
<dbReference type="EMBL" id="JYNV01000330">
    <property type="protein sequence ID" value="KZM18434.1"/>
    <property type="molecule type" value="Genomic_DNA"/>
</dbReference>
<dbReference type="OrthoDB" id="3937708at2759"/>
<evidence type="ECO:0000313" key="1">
    <source>
        <dbReference type="EMBL" id="KZM18434.1"/>
    </source>
</evidence>
<evidence type="ECO:0000313" key="2">
    <source>
        <dbReference type="Proteomes" id="UP000076837"/>
    </source>
</evidence>
<proteinExistence type="predicted"/>
<gene>
    <name evidence="1" type="ORF">ST47_g10392</name>
</gene>
<keyword evidence="2" id="KW-1185">Reference proteome</keyword>
<organism evidence="1 2">
    <name type="scientific">Didymella rabiei</name>
    <name type="common">Chickpea ascochyta blight fungus</name>
    <name type="synonym">Mycosphaerella rabiei</name>
    <dbReference type="NCBI Taxonomy" id="5454"/>
    <lineage>
        <taxon>Eukaryota</taxon>
        <taxon>Fungi</taxon>
        <taxon>Dikarya</taxon>
        <taxon>Ascomycota</taxon>
        <taxon>Pezizomycotina</taxon>
        <taxon>Dothideomycetes</taxon>
        <taxon>Pleosporomycetidae</taxon>
        <taxon>Pleosporales</taxon>
        <taxon>Pleosporineae</taxon>
        <taxon>Didymellaceae</taxon>
        <taxon>Ascochyta</taxon>
    </lineage>
</organism>
<reference evidence="1 2" key="1">
    <citation type="journal article" date="2016" name="Sci. Rep.">
        <title>Draft genome sequencing and secretome analysis of fungal phytopathogen Ascochyta rabiei provides insight into the necrotrophic effector repertoire.</title>
        <authorList>
            <person name="Verma S."/>
            <person name="Gazara R.K."/>
            <person name="Nizam S."/>
            <person name="Parween S."/>
            <person name="Chattopadhyay D."/>
            <person name="Verma P.K."/>
        </authorList>
    </citation>
    <scope>NUCLEOTIDE SEQUENCE [LARGE SCALE GENOMIC DNA]</scope>
    <source>
        <strain evidence="1 2">ArDII</strain>
    </source>
</reference>